<dbReference type="Pfam" id="PF23639">
    <property type="entry name" value="DUF7146"/>
    <property type="match status" value="1"/>
</dbReference>
<gene>
    <name evidence="3" type="ORF">N5I20_15755</name>
</gene>
<dbReference type="InterPro" id="IPR006171">
    <property type="entry name" value="TOPRIM_dom"/>
</dbReference>
<name>A0AA42R9L2_AERCA</name>
<sequence length="365" mass="40005">MSIIKKAWDAVASCGGWQSVYGFYPALMEATKAGLPQVSCPFTGQGKTKFRLYKDWNESGAGYHNDFGRIASGIDMVMLLEPDYCQGRAGMAAKKIVEMLKGTSSATRSPVAVSSKIPTVSDEDLNKRRGTRDALLKRALPSAGHWLYKAYCKSRGVAPIPCDDLLVARGVYHRDEYGNKSYKNAILGVMRKPNGEVLTVHRLYLDEKGNGIKGNHRKMLLSPPCQKGEVLGSAIRLAAPRKGPRGNVLGLTEGIETGLAVMQGADLPVWSCYSNTLLEAVVIPDEVEKVVIFADYDYKGGAGLDSAEVLAARLRKEGKYVRIVVPKEPPGFNPEGKKGVDWLDVFNCSRTEFRKQVRECLSLEL</sequence>
<proteinExistence type="predicted"/>
<evidence type="ECO:0000313" key="3">
    <source>
        <dbReference type="EMBL" id="MDH1506508.1"/>
    </source>
</evidence>
<comment type="caution">
    <text evidence="3">The sequence shown here is derived from an EMBL/GenBank/DDBJ whole genome shotgun (WGS) entry which is preliminary data.</text>
</comment>
<evidence type="ECO:0000259" key="1">
    <source>
        <dbReference type="Pfam" id="PF13362"/>
    </source>
</evidence>
<accession>A0AA42R9L2</accession>
<dbReference type="CDD" id="cd01029">
    <property type="entry name" value="TOPRIM_primases"/>
    <property type="match status" value="1"/>
</dbReference>
<evidence type="ECO:0000313" key="4">
    <source>
        <dbReference type="Proteomes" id="UP001161704"/>
    </source>
</evidence>
<dbReference type="EMBL" id="JAOCIZ010000067">
    <property type="protein sequence ID" value="MDH1506508.1"/>
    <property type="molecule type" value="Genomic_DNA"/>
</dbReference>
<feature type="domain" description="Toprim" evidence="1">
    <location>
        <begin position="249"/>
        <end position="345"/>
    </location>
</feature>
<feature type="domain" description="DUF7146" evidence="2">
    <location>
        <begin position="130"/>
        <end position="223"/>
    </location>
</feature>
<dbReference type="InterPro" id="IPR034154">
    <property type="entry name" value="TOPRIM_DnaG/twinkle"/>
</dbReference>
<protein>
    <submittedName>
        <fullName evidence="3">Toprim domain-containing protein</fullName>
    </submittedName>
</protein>
<dbReference type="Proteomes" id="UP001161704">
    <property type="component" value="Unassembled WGS sequence"/>
</dbReference>
<dbReference type="AlphaFoldDB" id="A0AA42R9L2"/>
<dbReference type="InterPro" id="IPR055570">
    <property type="entry name" value="DUF7146"/>
</dbReference>
<organism evidence="3 4">
    <name type="scientific">Aeromonas caviae</name>
    <name type="common">Aeromonas punctata</name>
    <dbReference type="NCBI Taxonomy" id="648"/>
    <lineage>
        <taxon>Bacteria</taxon>
        <taxon>Pseudomonadati</taxon>
        <taxon>Pseudomonadota</taxon>
        <taxon>Gammaproteobacteria</taxon>
        <taxon>Aeromonadales</taxon>
        <taxon>Aeromonadaceae</taxon>
        <taxon>Aeromonas</taxon>
    </lineage>
</organism>
<dbReference type="Pfam" id="PF13362">
    <property type="entry name" value="Toprim_3"/>
    <property type="match status" value="1"/>
</dbReference>
<evidence type="ECO:0000259" key="2">
    <source>
        <dbReference type="Pfam" id="PF23639"/>
    </source>
</evidence>
<dbReference type="RefSeq" id="WP_279963585.1">
    <property type="nucleotide sequence ID" value="NZ_JAOCFK010000060.1"/>
</dbReference>
<reference evidence="3" key="1">
    <citation type="submission" date="2022-09" db="EMBL/GenBank/DDBJ databases">
        <title>Intensive care unit water sources are persistently colonized with multi-drug resistant bacteria and are the site of extensive horizontal gene transfer of antibiotic resistance genes.</title>
        <authorList>
            <person name="Diorio-Toth L."/>
        </authorList>
    </citation>
    <scope>NUCLEOTIDE SEQUENCE</scope>
    <source>
        <strain evidence="3">GD03710</strain>
    </source>
</reference>